<dbReference type="Proteomes" id="UP000790709">
    <property type="component" value="Unassembled WGS sequence"/>
</dbReference>
<keyword evidence="2" id="KW-1185">Reference proteome</keyword>
<gene>
    <name evidence="1" type="ORF">BV22DRAFT_979592</name>
</gene>
<reference evidence="1" key="1">
    <citation type="journal article" date="2021" name="New Phytol.">
        <title>Evolutionary innovations through gain and loss of genes in the ectomycorrhizal Boletales.</title>
        <authorList>
            <person name="Wu G."/>
            <person name="Miyauchi S."/>
            <person name="Morin E."/>
            <person name="Kuo A."/>
            <person name="Drula E."/>
            <person name="Varga T."/>
            <person name="Kohler A."/>
            <person name="Feng B."/>
            <person name="Cao Y."/>
            <person name="Lipzen A."/>
            <person name="Daum C."/>
            <person name="Hundley H."/>
            <person name="Pangilinan J."/>
            <person name="Johnson J."/>
            <person name="Barry K."/>
            <person name="LaButti K."/>
            <person name="Ng V."/>
            <person name="Ahrendt S."/>
            <person name="Min B."/>
            <person name="Choi I.G."/>
            <person name="Park H."/>
            <person name="Plett J.M."/>
            <person name="Magnuson J."/>
            <person name="Spatafora J.W."/>
            <person name="Nagy L.G."/>
            <person name="Henrissat B."/>
            <person name="Grigoriev I.V."/>
            <person name="Yang Z.L."/>
            <person name="Xu J."/>
            <person name="Martin F.M."/>
        </authorList>
    </citation>
    <scope>NUCLEOTIDE SEQUENCE</scope>
    <source>
        <strain evidence="1">KUC20120723A-06</strain>
    </source>
</reference>
<protein>
    <submittedName>
        <fullName evidence="1">Uncharacterized protein</fullName>
    </submittedName>
</protein>
<feature type="non-terminal residue" evidence="1">
    <location>
        <position position="77"/>
    </location>
</feature>
<accession>A0ACB8B0Y0</accession>
<comment type="caution">
    <text evidence="1">The sequence shown here is derived from an EMBL/GenBank/DDBJ whole genome shotgun (WGS) entry which is preliminary data.</text>
</comment>
<sequence length="77" mass="8426">YGPKGAAVIMHTLIRLFPPTMKSNSALSPLTVAQFTTYFLTPYVAMCLIAEDLELTIEGGYETMIESNNIGQSLNPE</sequence>
<feature type="non-terminal residue" evidence="1">
    <location>
        <position position="1"/>
    </location>
</feature>
<evidence type="ECO:0000313" key="1">
    <source>
        <dbReference type="EMBL" id="KAH7919327.1"/>
    </source>
</evidence>
<proteinExistence type="predicted"/>
<name>A0ACB8B0Y0_9AGAM</name>
<evidence type="ECO:0000313" key="2">
    <source>
        <dbReference type="Proteomes" id="UP000790709"/>
    </source>
</evidence>
<organism evidence="1 2">
    <name type="scientific">Leucogyrophana mollusca</name>
    <dbReference type="NCBI Taxonomy" id="85980"/>
    <lineage>
        <taxon>Eukaryota</taxon>
        <taxon>Fungi</taxon>
        <taxon>Dikarya</taxon>
        <taxon>Basidiomycota</taxon>
        <taxon>Agaricomycotina</taxon>
        <taxon>Agaricomycetes</taxon>
        <taxon>Agaricomycetidae</taxon>
        <taxon>Boletales</taxon>
        <taxon>Boletales incertae sedis</taxon>
        <taxon>Leucogyrophana</taxon>
    </lineage>
</organism>
<dbReference type="EMBL" id="MU266670">
    <property type="protein sequence ID" value="KAH7919327.1"/>
    <property type="molecule type" value="Genomic_DNA"/>
</dbReference>